<evidence type="ECO:0000313" key="3">
    <source>
        <dbReference type="Proteomes" id="UP000680038"/>
    </source>
</evidence>
<gene>
    <name evidence="2" type="ORF">DYBT9275_01651</name>
</gene>
<accession>A0A916NBA2</accession>
<dbReference type="Proteomes" id="UP000680038">
    <property type="component" value="Unassembled WGS sequence"/>
</dbReference>
<comment type="caution">
    <text evidence="2">The sequence shown here is derived from an EMBL/GenBank/DDBJ whole genome shotgun (WGS) entry which is preliminary data.</text>
</comment>
<keyword evidence="1" id="KW-0732">Signal</keyword>
<feature type="chain" id="PRO_5037458084" evidence="1">
    <location>
        <begin position="20"/>
        <end position="234"/>
    </location>
</feature>
<keyword evidence="3" id="KW-1185">Reference proteome</keyword>
<dbReference type="RefSeq" id="WP_215238277.1">
    <property type="nucleotide sequence ID" value="NZ_CAJRAF010000001.1"/>
</dbReference>
<dbReference type="AlphaFoldDB" id="A0A916NBA2"/>
<protein>
    <submittedName>
        <fullName evidence="2">Uncharacterized protein</fullName>
    </submittedName>
</protein>
<name>A0A916NBA2_9BACT</name>
<reference evidence="2" key="1">
    <citation type="submission" date="2021-04" db="EMBL/GenBank/DDBJ databases">
        <authorList>
            <person name="Rodrigo-Torres L."/>
            <person name="Arahal R. D."/>
            <person name="Lucena T."/>
        </authorList>
    </citation>
    <scope>NUCLEOTIDE SEQUENCE</scope>
    <source>
        <strain evidence="2">CECT 9275</strain>
    </source>
</reference>
<sequence>MKVYFLLPVYLLVSTHLLAQSFKNTYRVQGDNDITKVIPAKDRFMLENFRKGTVYFRSGKKTEAMLNYSFPHSEILFISTKNDTLRLADNDLISRIIIDDLLFYYWPDQGHLLEIANFNKVRLTKRQELIVSDTDNYPGYGRIFSDGNITSYSTVENLKGYFQPLKTAGVVYLKKATSYFLMDQNDRFRPASRANLIKIFPRHRKEIDRYLAENNVSFSNEQDLIKLLEYSQSL</sequence>
<organism evidence="2 3">
    <name type="scientific">Dyadobacter helix</name>
    <dbReference type="NCBI Taxonomy" id="2822344"/>
    <lineage>
        <taxon>Bacteria</taxon>
        <taxon>Pseudomonadati</taxon>
        <taxon>Bacteroidota</taxon>
        <taxon>Cytophagia</taxon>
        <taxon>Cytophagales</taxon>
        <taxon>Spirosomataceae</taxon>
        <taxon>Dyadobacter</taxon>
    </lineage>
</organism>
<proteinExistence type="predicted"/>
<feature type="signal peptide" evidence="1">
    <location>
        <begin position="1"/>
        <end position="19"/>
    </location>
</feature>
<evidence type="ECO:0000313" key="2">
    <source>
        <dbReference type="EMBL" id="CAG4995492.1"/>
    </source>
</evidence>
<dbReference type="EMBL" id="CAJRAF010000001">
    <property type="protein sequence ID" value="CAG4995492.1"/>
    <property type="molecule type" value="Genomic_DNA"/>
</dbReference>
<evidence type="ECO:0000256" key="1">
    <source>
        <dbReference type="SAM" id="SignalP"/>
    </source>
</evidence>